<accession>A0ABP5LMU2</accession>
<sequence>MTRDNALFLDDSFPLPVDRPFTRSMALGAGLTDRRLGALVRDGCLRRSIESVYVPTQVPDGLDLRAETLLLVVPDGCFVCDETAAWLHGAPMAMAPNSHLEVPKVSYFRPADAGRLRNKLVTSGERTLTEDDLMEVRGILTTTPLRTALDLGRLRRRDQALAALDALLRLGVFTHEELLASIERFARQRGVVQLRWLVPLADGRAESAGESALRLRWYDAGLPRPQLQIEIVVDGKVVFRLDLGLEELLFAAEYDGVEWHSSDDQVEADDSRRGWLAEQRRWLIEVFGKANVHGFHQDADRRLAAAFQQAKATYGTRTFII</sequence>
<evidence type="ECO:0008006" key="3">
    <source>
        <dbReference type="Google" id="ProtNLM"/>
    </source>
</evidence>
<protein>
    <recommendedName>
        <fullName evidence="3">Transcriptional regulator, AbiEi antitoxin, Type IV TA system</fullName>
    </recommendedName>
</protein>
<comment type="caution">
    <text evidence="1">The sequence shown here is derived from an EMBL/GenBank/DDBJ whole genome shotgun (WGS) entry which is preliminary data.</text>
</comment>
<gene>
    <name evidence="1" type="ORF">GCM10009844_25440</name>
</gene>
<dbReference type="EMBL" id="BAAAQR010000007">
    <property type="protein sequence ID" value="GAA2147823.1"/>
    <property type="molecule type" value="Genomic_DNA"/>
</dbReference>
<dbReference type="Proteomes" id="UP001501771">
    <property type="component" value="Unassembled WGS sequence"/>
</dbReference>
<evidence type="ECO:0000313" key="2">
    <source>
        <dbReference type="Proteomes" id="UP001501771"/>
    </source>
</evidence>
<reference evidence="2" key="1">
    <citation type="journal article" date="2019" name="Int. J. Syst. Evol. Microbiol.">
        <title>The Global Catalogue of Microorganisms (GCM) 10K type strain sequencing project: providing services to taxonomists for standard genome sequencing and annotation.</title>
        <authorList>
            <consortium name="The Broad Institute Genomics Platform"/>
            <consortium name="The Broad Institute Genome Sequencing Center for Infectious Disease"/>
            <person name="Wu L."/>
            <person name="Ma J."/>
        </authorList>
    </citation>
    <scope>NUCLEOTIDE SEQUENCE [LARGE SCALE GENOMIC DNA]</scope>
    <source>
        <strain evidence="2">JCM 16022</strain>
    </source>
</reference>
<organism evidence="1 2">
    <name type="scientific">Nocardioides koreensis</name>
    <dbReference type="NCBI Taxonomy" id="433651"/>
    <lineage>
        <taxon>Bacteria</taxon>
        <taxon>Bacillati</taxon>
        <taxon>Actinomycetota</taxon>
        <taxon>Actinomycetes</taxon>
        <taxon>Propionibacteriales</taxon>
        <taxon>Nocardioidaceae</taxon>
        <taxon>Nocardioides</taxon>
    </lineage>
</organism>
<name>A0ABP5LMU2_9ACTN</name>
<keyword evidence="2" id="KW-1185">Reference proteome</keyword>
<proteinExistence type="predicted"/>
<evidence type="ECO:0000313" key="1">
    <source>
        <dbReference type="EMBL" id="GAA2147823.1"/>
    </source>
</evidence>
<dbReference type="RefSeq" id="WP_344152486.1">
    <property type="nucleotide sequence ID" value="NZ_BAAAQR010000007.1"/>
</dbReference>